<proteinExistence type="predicted"/>
<sequence>MARPIEPRFPFFSPIYFFLFFFPLLPLDTLPPFHPVQKQSAGCLGVSSTARLTTKYPWYTTGRVGGCDYERENGQSANLLVLRTQSGLSIRLVEQNSLIHGTP</sequence>
<evidence type="ECO:0000256" key="1">
    <source>
        <dbReference type="SAM" id="SignalP"/>
    </source>
</evidence>
<evidence type="ECO:0008006" key="4">
    <source>
        <dbReference type="Google" id="ProtNLM"/>
    </source>
</evidence>
<dbReference type="AlphaFoldDB" id="A0A5N6XDG7"/>
<feature type="signal peptide" evidence="1">
    <location>
        <begin position="1"/>
        <end position="29"/>
    </location>
</feature>
<reference evidence="3" key="1">
    <citation type="submission" date="2019-04" db="EMBL/GenBank/DDBJ databases">
        <title>Friends and foes A comparative genomics studyof 23 Aspergillus species from section Flavi.</title>
        <authorList>
            <consortium name="DOE Joint Genome Institute"/>
            <person name="Kjaerbolling I."/>
            <person name="Vesth T."/>
            <person name="Frisvad J.C."/>
            <person name="Nybo J.L."/>
            <person name="Theobald S."/>
            <person name="Kildgaard S."/>
            <person name="Isbrandt T."/>
            <person name="Kuo A."/>
            <person name="Sato A."/>
            <person name="Lyhne E.K."/>
            <person name="Kogle M.E."/>
            <person name="Wiebenga A."/>
            <person name="Kun R.S."/>
            <person name="Lubbers R.J."/>
            <person name="Makela M.R."/>
            <person name="Barry K."/>
            <person name="Chovatia M."/>
            <person name="Clum A."/>
            <person name="Daum C."/>
            <person name="Haridas S."/>
            <person name="He G."/>
            <person name="LaButti K."/>
            <person name="Lipzen A."/>
            <person name="Mondo S."/>
            <person name="Riley R."/>
            <person name="Salamov A."/>
            <person name="Simmons B.A."/>
            <person name="Magnuson J.K."/>
            <person name="Henrissat B."/>
            <person name="Mortensen U.H."/>
            <person name="Larsen T.O."/>
            <person name="Devries R.P."/>
            <person name="Grigoriev I.V."/>
            <person name="Machida M."/>
            <person name="Baker S.E."/>
            <person name="Andersen M.R."/>
        </authorList>
    </citation>
    <scope>NUCLEOTIDE SEQUENCE [LARGE SCALE GENOMIC DNA]</scope>
    <source>
        <strain evidence="3">CBS 130017</strain>
    </source>
</reference>
<organism evidence="2 3">
    <name type="scientific">Aspergillus sergii</name>
    <dbReference type="NCBI Taxonomy" id="1034303"/>
    <lineage>
        <taxon>Eukaryota</taxon>
        <taxon>Fungi</taxon>
        <taxon>Dikarya</taxon>
        <taxon>Ascomycota</taxon>
        <taxon>Pezizomycotina</taxon>
        <taxon>Eurotiomycetes</taxon>
        <taxon>Eurotiomycetidae</taxon>
        <taxon>Eurotiales</taxon>
        <taxon>Aspergillaceae</taxon>
        <taxon>Aspergillus</taxon>
        <taxon>Aspergillus subgen. Circumdati</taxon>
    </lineage>
</organism>
<keyword evidence="1" id="KW-0732">Signal</keyword>
<keyword evidence="3" id="KW-1185">Reference proteome</keyword>
<dbReference type="EMBL" id="ML741772">
    <property type="protein sequence ID" value="KAE8330793.1"/>
    <property type="molecule type" value="Genomic_DNA"/>
</dbReference>
<dbReference type="Proteomes" id="UP000325945">
    <property type="component" value="Unassembled WGS sequence"/>
</dbReference>
<name>A0A5N6XDG7_9EURO</name>
<gene>
    <name evidence="2" type="ORF">BDV39DRAFT_170006</name>
</gene>
<feature type="chain" id="PRO_5024800333" description="Secreted protein" evidence="1">
    <location>
        <begin position="30"/>
        <end position="103"/>
    </location>
</feature>
<protein>
    <recommendedName>
        <fullName evidence="4">Secreted protein</fullName>
    </recommendedName>
</protein>
<evidence type="ECO:0000313" key="2">
    <source>
        <dbReference type="EMBL" id="KAE8330793.1"/>
    </source>
</evidence>
<accession>A0A5N6XDG7</accession>
<evidence type="ECO:0000313" key="3">
    <source>
        <dbReference type="Proteomes" id="UP000325945"/>
    </source>
</evidence>